<dbReference type="STRING" id="42673.A0A2K0VTM8"/>
<sequence length="972" mass="110202">MNRLRYPKAELAWSEDDFLNPPAEYRGAPLWCWNTKLERNRLLRQIDQLAEMGMGGFHIHSRVGLDTPYMGEEFMGHVKASVEAAKAKGLLACLYDEDRWPSGAAGGLVVADNPEFKAVHLLLTKRKYGSFNLPPPLQGANGQARRSELGSLIARYDLHRGDDGLVTSFNRLDGDQTAGPDTWFAYVEPNPPSEWFNGQTYVDTLEPRAIRKFIEETHEKYYSLLGSDFGTTVPSIFTDEPQFAHKSRLANSTKALGEAMRCYRNLDMPGVDMLCDAYEYNTVKQATSVARQNGSRGVMSEIYGVTNWTFDFAGHKGAGDWQAALGITFRVHHLTWVSMAGEAKRDYPACIGYQSPWYKEYKYIEDHFSRLNIALTRGRAVVRVAVIHPIESFWLDYGPMDSSAAKCKFREDMFSSVTSWLMHGLVDFDFISESLLPQQTPLDGIQPGSPFPVGQSRYDVVVVPNLQTIRRTTLERLRCFSKKGGTVIYAGDLPSMLDGSAPVNLTLEDNVKHIPLTEYHLLQSLEAYRDVRIIGKDNGDVISSMLYQLRQDGAKSFLFMCNTHRKRYFATEIGIRGLWIPTVLDTITGERNVAPVSRRSNGWTWLEWHFEACGSLLVELSPYTDQPTVTGTPQEVFRADWTTVAQVDIDHVELSEPNILLLDYASFSTDGNAWEPETEILRIDNIVRERLGLPLKGEAYRQPWAVSGREREPKAEIKLRYRFTSETAIHSAKIAAEFQQGTTVLFDDQEVPVEYSGWWVDEDIRTIDLPFIITPGTHTLELRLPFGLLTNLERLYLLGEFGVRVRGKACFLEPLNTSEIAFGDWTKQGLPFYAGNLTYVCRGAINTCNAQRVVLHIPHFAGPVIVVYLNGKRRGTVALQPNTVDLGVLEPGQEFELRIECYGNRENSFGTLHMPDGVSRWFAPNAWRTEHDWWIEGYNVKPMGVLDGPRLKIRERENWKVPRNPERLWTCA</sequence>
<dbReference type="InterPro" id="IPR053161">
    <property type="entry name" value="Ulvan_degrading_GH"/>
</dbReference>
<reference evidence="1 2" key="1">
    <citation type="submission" date="2017-06" db="EMBL/GenBank/DDBJ databases">
        <title>Genome of Fusarium nygamai isolate CS10214.</title>
        <authorList>
            <person name="Gardiner D.M."/>
            <person name="Obanor F."/>
            <person name="Kazan K."/>
        </authorList>
    </citation>
    <scope>NUCLEOTIDE SEQUENCE [LARGE SCALE GENOMIC DNA]</scope>
    <source>
        <strain evidence="1 2">CS10214</strain>
    </source>
</reference>
<dbReference type="Proteomes" id="UP000236664">
    <property type="component" value="Unassembled WGS sequence"/>
</dbReference>
<organism evidence="1 2">
    <name type="scientific">Gibberella nygamai</name>
    <name type="common">Bean root rot disease fungus</name>
    <name type="synonym">Fusarium nygamai</name>
    <dbReference type="NCBI Taxonomy" id="42673"/>
    <lineage>
        <taxon>Eukaryota</taxon>
        <taxon>Fungi</taxon>
        <taxon>Dikarya</taxon>
        <taxon>Ascomycota</taxon>
        <taxon>Pezizomycotina</taxon>
        <taxon>Sordariomycetes</taxon>
        <taxon>Hypocreomycetidae</taxon>
        <taxon>Hypocreales</taxon>
        <taxon>Nectriaceae</taxon>
        <taxon>Fusarium</taxon>
        <taxon>Fusarium fujikuroi species complex</taxon>
    </lineage>
</organism>
<protein>
    <recommendedName>
        <fullName evidence="3">Glycoside hydrolase family 2</fullName>
    </recommendedName>
</protein>
<dbReference type="PANTHER" id="PTHR36848:SF2">
    <property type="entry name" value="SECRETED PROTEIN"/>
    <property type="match status" value="1"/>
</dbReference>
<gene>
    <name evidence="1" type="ORF">FNYG_13286</name>
</gene>
<evidence type="ECO:0008006" key="3">
    <source>
        <dbReference type="Google" id="ProtNLM"/>
    </source>
</evidence>
<dbReference type="AlphaFoldDB" id="A0A2K0VTM8"/>
<dbReference type="EMBL" id="MTQA01000274">
    <property type="protein sequence ID" value="PNP73388.1"/>
    <property type="molecule type" value="Genomic_DNA"/>
</dbReference>
<dbReference type="CDD" id="cd03143">
    <property type="entry name" value="A4_beta-galactosidase_middle_domain"/>
    <property type="match status" value="1"/>
</dbReference>
<dbReference type="InterPro" id="IPR029062">
    <property type="entry name" value="Class_I_gatase-like"/>
</dbReference>
<comment type="caution">
    <text evidence="1">The sequence shown here is derived from an EMBL/GenBank/DDBJ whole genome shotgun (WGS) entry which is preliminary data.</text>
</comment>
<dbReference type="Gene3D" id="3.40.50.880">
    <property type="match status" value="1"/>
</dbReference>
<evidence type="ECO:0000313" key="1">
    <source>
        <dbReference type="EMBL" id="PNP73388.1"/>
    </source>
</evidence>
<name>A0A2K0VTM8_GIBNY</name>
<accession>A0A2K0VTM8</accession>
<dbReference type="PANTHER" id="PTHR36848">
    <property type="entry name" value="DNA-BINDING PROTEIN (PUTATIVE SECRETED PROTEIN)-RELATED"/>
    <property type="match status" value="1"/>
</dbReference>
<keyword evidence="2" id="KW-1185">Reference proteome</keyword>
<dbReference type="OrthoDB" id="2579248at2759"/>
<proteinExistence type="predicted"/>
<evidence type="ECO:0000313" key="2">
    <source>
        <dbReference type="Proteomes" id="UP000236664"/>
    </source>
</evidence>